<sequence>MENFSLTRSELVQLTADTFIISFNEWIDFEPIQFIMIETETSIVRKPFGLGRWNGKLAIGVQIIGPGTNYIVQQSVLNAHGPCGKGFVPPEGKGAMIATPACLPMALDLHKRCSCDVFIGSLEELSIEIPFPLVVGDEAFLSLLRSLEGYDWFLVIGSDQMEKISYDALKDKAEVFVSFNEYMACGIGACRGCAKETKNGLKHLCIDGPVLRGEEVWS</sequence>
<dbReference type="Pfam" id="PF10418">
    <property type="entry name" value="DHODB_Fe-S_bind"/>
    <property type="match status" value="1"/>
</dbReference>
<dbReference type="AlphaFoldDB" id="A0A832I4J8"/>
<dbReference type="Gene3D" id="2.10.240.10">
    <property type="entry name" value="Dihydroorotate dehydrogenase, electron transfer subunit"/>
    <property type="match status" value="1"/>
</dbReference>
<name>A0A832I4J8_9THEM</name>
<dbReference type="PANTHER" id="PTHR43513:SF3">
    <property type="entry name" value="DIHYDROOROTATE DEHYDROGENASE B (NAD(+)), ELECTRON TRANSFER SUBUNIT-RELATED"/>
    <property type="match status" value="1"/>
</dbReference>
<accession>A0A832I4J8</accession>
<dbReference type="PANTHER" id="PTHR43513">
    <property type="entry name" value="DIHYDROOROTATE DEHYDROGENASE B (NAD(+)), ELECTRON TRANSFER SUBUNIT"/>
    <property type="match status" value="1"/>
</dbReference>
<dbReference type="InterPro" id="IPR039261">
    <property type="entry name" value="FNR_nucleotide-bd"/>
</dbReference>
<dbReference type="EMBL" id="DTKQ01000005">
    <property type="protein sequence ID" value="HGZ78448.1"/>
    <property type="molecule type" value="Genomic_DNA"/>
</dbReference>
<dbReference type="SUPFAM" id="SSF52343">
    <property type="entry name" value="Ferredoxin reductase-like, C-terminal NADP-linked domain"/>
    <property type="match status" value="1"/>
</dbReference>
<dbReference type="InterPro" id="IPR050353">
    <property type="entry name" value="PyrK_electron_transfer"/>
</dbReference>
<proteinExistence type="predicted"/>
<gene>
    <name evidence="2" type="ORF">ENW55_00490</name>
</gene>
<comment type="caution">
    <text evidence="2">The sequence shown here is derived from an EMBL/GenBank/DDBJ whole genome shotgun (WGS) entry which is preliminary data.</text>
</comment>
<evidence type="ECO:0000313" key="2">
    <source>
        <dbReference type="EMBL" id="HGZ78448.1"/>
    </source>
</evidence>
<feature type="domain" description="Dihydroorotate dehydrogenase electron transfer subunit iron-sulphur cluster binding" evidence="1">
    <location>
        <begin position="180"/>
        <end position="216"/>
    </location>
</feature>
<protein>
    <submittedName>
        <fullName evidence="2">Oxidoreductase</fullName>
    </submittedName>
</protein>
<evidence type="ECO:0000259" key="1">
    <source>
        <dbReference type="Pfam" id="PF10418"/>
    </source>
</evidence>
<reference evidence="2" key="1">
    <citation type="journal article" date="2020" name="mSystems">
        <title>Genome- and Community-Level Interaction Insights into Carbon Utilization and Element Cycling Functions of Hydrothermarchaeota in Hydrothermal Sediment.</title>
        <authorList>
            <person name="Zhou Z."/>
            <person name="Liu Y."/>
            <person name="Xu W."/>
            <person name="Pan J."/>
            <person name="Luo Z.H."/>
            <person name="Li M."/>
        </authorList>
    </citation>
    <scope>NUCLEOTIDE SEQUENCE [LARGE SCALE GENOMIC DNA]</scope>
    <source>
        <strain evidence="2">SpSt-86</strain>
    </source>
</reference>
<organism evidence="2">
    <name type="scientific">Pseudothermotoga hypogea</name>
    <dbReference type="NCBI Taxonomy" id="57487"/>
    <lineage>
        <taxon>Bacteria</taxon>
        <taxon>Thermotogati</taxon>
        <taxon>Thermotogota</taxon>
        <taxon>Thermotogae</taxon>
        <taxon>Thermotogales</taxon>
        <taxon>Thermotogaceae</taxon>
        <taxon>Pseudothermotoga</taxon>
    </lineage>
</organism>
<dbReference type="InterPro" id="IPR037117">
    <property type="entry name" value="Dihydroorotate_DH_ele_sf"/>
</dbReference>
<dbReference type="InterPro" id="IPR019480">
    <property type="entry name" value="Dihydroorotate_DH_Fe-S-bd"/>
</dbReference>